<name>A0A4Z2I827_9TELE</name>
<accession>A0A4Z2I827</accession>
<organism evidence="2 3">
    <name type="scientific">Liparis tanakae</name>
    <name type="common">Tanaka's snailfish</name>
    <dbReference type="NCBI Taxonomy" id="230148"/>
    <lineage>
        <taxon>Eukaryota</taxon>
        <taxon>Metazoa</taxon>
        <taxon>Chordata</taxon>
        <taxon>Craniata</taxon>
        <taxon>Vertebrata</taxon>
        <taxon>Euteleostomi</taxon>
        <taxon>Actinopterygii</taxon>
        <taxon>Neopterygii</taxon>
        <taxon>Teleostei</taxon>
        <taxon>Neoteleostei</taxon>
        <taxon>Acanthomorphata</taxon>
        <taxon>Eupercaria</taxon>
        <taxon>Perciformes</taxon>
        <taxon>Cottioidei</taxon>
        <taxon>Cottales</taxon>
        <taxon>Liparidae</taxon>
        <taxon>Liparis</taxon>
    </lineage>
</organism>
<reference evidence="2 3" key="1">
    <citation type="submission" date="2019-03" db="EMBL/GenBank/DDBJ databases">
        <title>First draft genome of Liparis tanakae, snailfish: a comprehensive survey of snailfish specific genes.</title>
        <authorList>
            <person name="Kim W."/>
            <person name="Song I."/>
            <person name="Jeong J.-H."/>
            <person name="Kim D."/>
            <person name="Kim S."/>
            <person name="Ryu S."/>
            <person name="Song J.Y."/>
            <person name="Lee S.K."/>
        </authorList>
    </citation>
    <scope>NUCLEOTIDE SEQUENCE [LARGE SCALE GENOMIC DNA]</scope>
    <source>
        <tissue evidence="2">Muscle</tissue>
    </source>
</reference>
<dbReference type="Proteomes" id="UP000314294">
    <property type="component" value="Unassembled WGS sequence"/>
</dbReference>
<feature type="region of interest" description="Disordered" evidence="1">
    <location>
        <begin position="1"/>
        <end position="67"/>
    </location>
</feature>
<feature type="compositionally biased region" description="Basic and acidic residues" evidence="1">
    <location>
        <begin position="21"/>
        <end position="30"/>
    </location>
</feature>
<protein>
    <submittedName>
        <fullName evidence="2">Uncharacterized protein</fullName>
    </submittedName>
</protein>
<dbReference type="EMBL" id="SRLO01000116">
    <property type="protein sequence ID" value="TNN74219.1"/>
    <property type="molecule type" value="Genomic_DNA"/>
</dbReference>
<evidence type="ECO:0000256" key="1">
    <source>
        <dbReference type="SAM" id="MobiDB-lite"/>
    </source>
</evidence>
<proteinExistence type="predicted"/>
<comment type="caution">
    <text evidence="2">The sequence shown here is derived from an EMBL/GenBank/DDBJ whole genome shotgun (WGS) entry which is preliminary data.</text>
</comment>
<evidence type="ECO:0000313" key="2">
    <source>
        <dbReference type="EMBL" id="TNN74219.1"/>
    </source>
</evidence>
<gene>
    <name evidence="2" type="ORF">EYF80_015462</name>
</gene>
<sequence>MAQRRGCATGARGAGGVAGGAEERVSDETTWRLQQPEEEEDAEGKDEAKEEGWARDSKSLNERERERRPSVYVVNAVTVTESRDRAVQPQGGQIEWKPMGYHYCPVDGGGSLEHEQSCDSCSHKTLTLDTDEMERVKQMPRRICYPLHKPIVYSESFGGQWGQFMVCIATLERTLPPDVQEDAIHNKACTVCPVCCCPVYTCEFEKQEGIEREKRGEMQGNTERDGEGTRV</sequence>
<feature type="compositionally biased region" description="Basic and acidic residues" evidence="1">
    <location>
        <begin position="45"/>
        <end position="67"/>
    </location>
</feature>
<feature type="compositionally biased region" description="Low complexity" evidence="1">
    <location>
        <begin position="1"/>
        <end position="11"/>
    </location>
</feature>
<keyword evidence="3" id="KW-1185">Reference proteome</keyword>
<dbReference type="AlphaFoldDB" id="A0A4Z2I827"/>
<evidence type="ECO:0000313" key="3">
    <source>
        <dbReference type="Proteomes" id="UP000314294"/>
    </source>
</evidence>